<proteinExistence type="predicted"/>
<dbReference type="InterPro" id="IPR019904">
    <property type="entry name" value="Peroxiredoxin_OsmC"/>
</dbReference>
<organism evidence="1 2">
    <name type="scientific">Lactococcus garvieae DCC43</name>
    <dbReference type="NCBI Taxonomy" id="1231377"/>
    <lineage>
        <taxon>Bacteria</taxon>
        <taxon>Bacillati</taxon>
        <taxon>Bacillota</taxon>
        <taxon>Bacilli</taxon>
        <taxon>Lactobacillales</taxon>
        <taxon>Streptococcaceae</taxon>
        <taxon>Lactococcus</taxon>
    </lineage>
</organism>
<name>K2PUU2_9LACT</name>
<dbReference type="AlphaFoldDB" id="K2PUU2"/>
<dbReference type="Proteomes" id="UP000006787">
    <property type="component" value="Unassembled WGS sequence"/>
</dbReference>
<dbReference type="InterPro" id="IPR052707">
    <property type="entry name" value="OsmC_Ohr_Peroxiredoxin"/>
</dbReference>
<evidence type="ECO:0000313" key="2">
    <source>
        <dbReference type="Proteomes" id="UP000006787"/>
    </source>
</evidence>
<dbReference type="Gene3D" id="3.30.300.20">
    <property type="match status" value="1"/>
</dbReference>
<dbReference type="GO" id="GO:0004601">
    <property type="term" value="F:peroxidase activity"/>
    <property type="evidence" value="ECO:0007669"/>
    <property type="project" value="InterPro"/>
</dbReference>
<accession>K2PUU2</accession>
<protein>
    <submittedName>
        <fullName evidence="1">Osmotically inducible protein</fullName>
    </submittedName>
</protein>
<dbReference type="GO" id="GO:0006979">
    <property type="term" value="P:response to oxidative stress"/>
    <property type="evidence" value="ECO:0007669"/>
    <property type="project" value="InterPro"/>
</dbReference>
<dbReference type="Pfam" id="PF02566">
    <property type="entry name" value="OsmC"/>
    <property type="match status" value="1"/>
</dbReference>
<dbReference type="NCBIfam" id="TIGR03562">
    <property type="entry name" value="osmo_induc_OsmC"/>
    <property type="match status" value="1"/>
</dbReference>
<dbReference type="InterPro" id="IPR003718">
    <property type="entry name" value="OsmC/Ohr_fam"/>
</dbReference>
<dbReference type="InterPro" id="IPR036102">
    <property type="entry name" value="OsmC/Ohrsf"/>
</dbReference>
<reference evidence="1 2" key="1">
    <citation type="journal article" date="2012" name="J. Bacteriol.">
        <title>Genome Sequence of the Bacteriocin-Producing Strain Lactococcus garvieae DCC43.</title>
        <authorList>
            <person name="Gabrielsen C."/>
            <person name="Brede D.A."/>
            <person name="Hernandez P.E."/>
            <person name="Nes I.F."/>
            <person name="Diep D.B."/>
        </authorList>
    </citation>
    <scope>NUCLEOTIDE SEQUENCE [LARGE SCALE GENOMIC DNA]</scope>
    <source>
        <strain evidence="1 2">DCC43</strain>
    </source>
</reference>
<dbReference type="eggNOG" id="COG1764">
    <property type="taxonomic scope" value="Bacteria"/>
</dbReference>
<evidence type="ECO:0000313" key="1">
    <source>
        <dbReference type="EMBL" id="EKF51206.1"/>
    </source>
</evidence>
<sequence>MANVSTASAQWQGDLQNGSGTISLDSSQIFTDTPYNFEARAEHSASITTPEELLGAAHAACFSMAFSLLLSEKGYKVNNIYTQADVTFAVTADGPAITKIHLKNQSKIAGISDDEFQKLAKETEVTCPVSKALASVPIELDAELVVG</sequence>
<comment type="caution">
    <text evidence="1">The sequence shown here is derived from an EMBL/GenBank/DDBJ whole genome shotgun (WGS) entry which is preliminary data.</text>
</comment>
<dbReference type="InterPro" id="IPR015946">
    <property type="entry name" value="KH_dom-like_a/b"/>
</dbReference>
<dbReference type="PANTHER" id="PTHR42830">
    <property type="entry name" value="OSMOTICALLY INDUCIBLE FAMILY PROTEIN"/>
    <property type="match status" value="1"/>
</dbReference>
<gene>
    <name evidence="1" type="ORF">C426_1418</name>
</gene>
<dbReference type="SUPFAM" id="SSF82784">
    <property type="entry name" value="OsmC-like"/>
    <property type="match status" value="1"/>
</dbReference>
<dbReference type="PANTHER" id="PTHR42830:SF1">
    <property type="entry name" value="OSMOTICALLY INDUCIBLE FAMILY PROTEIN"/>
    <property type="match status" value="1"/>
</dbReference>
<dbReference type="PATRIC" id="fig|1231377.3.peg.1415"/>
<dbReference type="RefSeq" id="WP_003135951.1">
    <property type="nucleotide sequence ID" value="NZ_AMQS01000019.1"/>
</dbReference>
<dbReference type="EMBL" id="AMQS01000019">
    <property type="protein sequence ID" value="EKF51206.1"/>
    <property type="molecule type" value="Genomic_DNA"/>
</dbReference>